<organism evidence="2 3">
    <name type="scientific">Amycolatopsis tucumanensis</name>
    <dbReference type="NCBI Taxonomy" id="401106"/>
    <lineage>
        <taxon>Bacteria</taxon>
        <taxon>Bacillati</taxon>
        <taxon>Actinomycetota</taxon>
        <taxon>Actinomycetes</taxon>
        <taxon>Pseudonocardiales</taxon>
        <taxon>Pseudonocardiaceae</taxon>
        <taxon>Amycolatopsis</taxon>
    </lineage>
</organism>
<dbReference type="EMBL" id="BAABCM010000003">
    <property type="protein sequence ID" value="GAA3808118.1"/>
    <property type="molecule type" value="Genomic_DNA"/>
</dbReference>
<dbReference type="Proteomes" id="UP001501624">
    <property type="component" value="Unassembled WGS sequence"/>
</dbReference>
<evidence type="ECO:0008006" key="4">
    <source>
        <dbReference type="Google" id="ProtNLM"/>
    </source>
</evidence>
<evidence type="ECO:0000313" key="2">
    <source>
        <dbReference type="EMBL" id="GAA3808118.1"/>
    </source>
</evidence>
<proteinExistence type="predicted"/>
<evidence type="ECO:0000313" key="3">
    <source>
        <dbReference type="Proteomes" id="UP001501624"/>
    </source>
</evidence>
<sequence length="73" mass="7736">MHKPEGDGMTTQRNHLAKARRGTQPLVIPEPARPARTLLIFKAAPLPGGESALRAVRLTAPNGHLPTTPAPDA</sequence>
<keyword evidence="3" id="KW-1185">Reference proteome</keyword>
<name>A0ABP7I2R7_9PSEU</name>
<gene>
    <name evidence="2" type="ORF">GCM10022380_27090</name>
</gene>
<reference evidence="3" key="1">
    <citation type="journal article" date="2019" name="Int. J. Syst. Evol. Microbiol.">
        <title>The Global Catalogue of Microorganisms (GCM) 10K type strain sequencing project: providing services to taxonomists for standard genome sequencing and annotation.</title>
        <authorList>
            <consortium name="The Broad Institute Genomics Platform"/>
            <consortium name="The Broad Institute Genome Sequencing Center for Infectious Disease"/>
            <person name="Wu L."/>
            <person name="Ma J."/>
        </authorList>
    </citation>
    <scope>NUCLEOTIDE SEQUENCE [LARGE SCALE GENOMIC DNA]</scope>
    <source>
        <strain evidence="3">JCM 17017</strain>
    </source>
</reference>
<accession>A0ABP7I2R7</accession>
<evidence type="ECO:0000256" key="1">
    <source>
        <dbReference type="SAM" id="MobiDB-lite"/>
    </source>
</evidence>
<protein>
    <recommendedName>
        <fullName evidence="4">Transposase</fullName>
    </recommendedName>
</protein>
<comment type="caution">
    <text evidence="2">The sequence shown here is derived from an EMBL/GenBank/DDBJ whole genome shotgun (WGS) entry which is preliminary data.</text>
</comment>
<feature type="region of interest" description="Disordered" evidence="1">
    <location>
        <begin position="1"/>
        <end position="30"/>
    </location>
</feature>